<comment type="caution">
    <text evidence="2">The sequence shown here is derived from an EMBL/GenBank/DDBJ whole genome shotgun (WGS) entry which is preliminary data.</text>
</comment>
<organism evidence="2 3">
    <name type="scientific">Rhipicephalus microplus</name>
    <name type="common">Cattle tick</name>
    <name type="synonym">Boophilus microplus</name>
    <dbReference type="NCBI Taxonomy" id="6941"/>
    <lineage>
        <taxon>Eukaryota</taxon>
        <taxon>Metazoa</taxon>
        <taxon>Ecdysozoa</taxon>
        <taxon>Arthropoda</taxon>
        <taxon>Chelicerata</taxon>
        <taxon>Arachnida</taxon>
        <taxon>Acari</taxon>
        <taxon>Parasitiformes</taxon>
        <taxon>Ixodida</taxon>
        <taxon>Ixodoidea</taxon>
        <taxon>Ixodidae</taxon>
        <taxon>Rhipicephalinae</taxon>
        <taxon>Rhipicephalus</taxon>
        <taxon>Boophilus</taxon>
    </lineage>
</organism>
<evidence type="ECO:0000313" key="2">
    <source>
        <dbReference type="EMBL" id="KAH8034759.1"/>
    </source>
</evidence>
<reference evidence="2" key="2">
    <citation type="submission" date="2021-09" db="EMBL/GenBank/DDBJ databases">
        <authorList>
            <person name="Jia N."/>
            <person name="Wang J."/>
            <person name="Shi W."/>
            <person name="Du L."/>
            <person name="Sun Y."/>
            <person name="Zhan W."/>
            <person name="Jiang J."/>
            <person name="Wang Q."/>
            <person name="Zhang B."/>
            <person name="Ji P."/>
            <person name="Sakyi L.B."/>
            <person name="Cui X."/>
            <person name="Yuan T."/>
            <person name="Jiang B."/>
            <person name="Yang W."/>
            <person name="Lam T.T.-Y."/>
            <person name="Chang Q."/>
            <person name="Ding S."/>
            <person name="Wang X."/>
            <person name="Zhu J."/>
            <person name="Ruan X."/>
            <person name="Zhao L."/>
            <person name="Wei J."/>
            <person name="Que T."/>
            <person name="Du C."/>
            <person name="Cheng J."/>
            <person name="Dai P."/>
            <person name="Han X."/>
            <person name="Huang E."/>
            <person name="Gao Y."/>
            <person name="Liu J."/>
            <person name="Shao H."/>
            <person name="Ye R."/>
            <person name="Li L."/>
            <person name="Wei W."/>
            <person name="Wang X."/>
            <person name="Wang C."/>
            <person name="Huo Q."/>
            <person name="Li W."/>
            <person name="Guo W."/>
            <person name="Chen H."/>
            <person name="Chen S."/>
            <person name="Zhou L."/>
            <person name="Zhou L."/>
            <person name="Ni X."/>
            <person name="Tian J."/>
            <person name="Zhou Y."/>
            <person name="Sheng Y."/>
            <person name="Liu T."/>
            <person name="Pan Y."/>
            <person name="Xia L."/>
            <person name="Li J."/>
            <person name="Zhao F."/>
            <person name="Cao W."/>
        </authorList>
    </citation>
    <scope>NUCLEOTIDE SEQUENCE</scope>
    <source>
        <strain evidence="2">Rmic-2018</strain>
        <tissue evidence="2">Larvae</tissue>
    </source>
</reference>
<dbReference type="Proteomes" id="UP000821866">
    <property type="component" value="Chromosome 11"/>
</dbReference>
<feature type="transmembrane region" description="Helical" evidence="1">
    <location>
        <begin position="99"/>
        <end position="120"/>
    </location>
</feature>
<keyword evidence="1" id="KW-0812">Transmembrane</keyword>
<protein>
    <submittedName>
        <fullName evidence="2">Uncharacterized protein</fullName>
    </submittedName>
</protein>
<keyword evidence="1" id="KW-1133">Transmembrane helix</keyword>
<evidence type="ECO:0000313" key="3">
    <source>
        <dbReference type="Proteomes" id="UP000821866"/>
    </source>
</evidence>
<dbReference type="AlphaFoldDB" id="A0A9J6EKF0"/>
<name>A0A9J6EKF0_RHIMP</name>
<keyword evidence="1" id="KW-0472">Membrane</keyword>
<sequence length="472" mass="52650">MHSIAKTYHGSIYGCDRQHPALRCRWENVHAYDDRLCPHRQFVLGNHAKLTRQNNGNFEAPIIAVKKHKKIVNKTKHFYDSHSVEAASQETVMIRRSHLLMLMAVIVSGPFLLGCLIYRIRGLDDEGIVFEFVEPSASTNAYNDRVGRAVEPHARWVEHGHRWQSPQRGLRVFSAHYRHELRSFSEPIIRVLALATAEFLDSCLVRARIVYRDYPNSIPTGRVTCRQLSRSSEGAERNTSQRLHDAILEVATGQPDDRVPVALSIETSQDHRSVVWIPVKASFVDPLRESDSIAVCIHVDSGNVERASDLASWYRSRGSGQVTAYGVAKRSAASKAPSFSGEFVPLYDSETLYGVSDVTATSLMLRDCALRSSATSKCVALLGADERLVADSRGSRTNAACVIRSYCGYAKAREWRSWNVAMAALRAKDSSPSAALLRETNSRCAMRRRGHFSAASTERRGNLSCLAWTTAC</sequence>
<gene>
    <name evidence="2" type="ORF">HPB51_002173</name>
</gene>
<accession>A0A9J6EKF0</accession>
<proteinExistence type="predicted"/>
<evidence type="ECO:0000256" key="1">
    <source>
        <dbReference type="SAM" id="Phobius"/>
    </source>
</evidence>
<dbReference type="EMBL" id="JABSTU010000003">
    <property type="protein sequence ID" value="KAH8034759.1"/>
    <property type="molecule type" value="Genomic_DNA"/>
</dbReference>
<keyword evidence="3" id="KW-1185">Reference proteome</keyword>
<reference evidence="2" key="1">
    <citation type="journal article" date="2020" name="Cell">
        <title>Large-Scale Comparative Analyses of Tick Genomes Elucidate Their Genetic Diversity and Vector Capacities.</title>
        <authorList>
            <consortium name="Tick Genome and Microbiome Consortium (TIGMIC)"/>
            <person name="Jia N."/>
            <person name="Wang J."/>
            <person name="Shi W."/>
            <person name="Du L."/>
            <person name="Sun Y."/>
            <person name="Zhan W."/>
            <person name="Jiang J.F."/>
            <person name="Wang Q."/>
            <person name="Zhang B."/>
            <person name="Ji P."/>
            <person name="Bell-Sakyi L."/>
            <person name="Cui X.M."/>
            <person name="Yuan T.T."/>
            <person name="Jiang B.G."/>
            <person name="Yang W.F."/>
            <person name="Lam T.T."/>
            <person name="Chang Q.C."/>
            <person name="Ding S.J."/>
            <person name="Wang X.J."/>
            <person name="Zhu J.G."/>
            <person name="Ruan X.D."/>
            <person name="Zhao L."/>
            <person name="Wei J.T."/>
            <person name="Ye R.Z."/>
            <person name="Que T.C."/>
            <person name="Du C.H."/>
            <person name="Zhou Y.H."/>
            <person name="Cheng J.X."/>
            <person name="Dai P.F."/>
            <person name="Guo W.B."/>
            <person name="Han X.H."/>
            <person name="Huang E.J."/>
            <person name="Li L.F."/>
            <person name="Wei W."/>
            <person name="Gao Y.C."/>
            <person name="Liu J.Z."/>
            <person name="Shao H.Z."/>
            <person name="Wang X."/>
            <person name="Wang C.C."/>
            <person name="Yang T.C."/>
            <person name="Huo Q.B."/>
            <person name="Li W."/>
            <person name="Chen H.Y."/>
            <person name="Chen S.E."/>
            <person name="Zhou L.G."/>
            <person name="Ni X.B."/>
            <person name="Tian J.H."/>
            <person name="Sheng Y."/>
            <person name="Liu T."/>
            <person name="Pan Y.S."/>
            <person name="Xia L.Y."/>
            <person name="Li J."/>
            <person name="Zhao F."/>
            <person name="Cao W.C."/>
        </authorList>
    </citation>
    <scope>NUCLEOTIDE SEQUENCE</scope>
    <source>
        <strain evidence="2">Rmic-2018</strain>
    </source>
</reference>